<comment type="caution">
    <text evidence="2">The sequence shown here is derived from an EMBL/GenBank/DDBJ whole genome shotgun (WGS) entry which is preliminary data.</text>
</comment>
<evidence type="ECO:0000313" key="2">
    <source>
        <dbReference type="EMBL" id="MBD2199191.1"/>
    </source>
</evidence>
<evidence type="ECO:0000256" key="1">
    <source>
        <dbReference type="SAM" id="Phobius"/>
    </source>
</evidence>
<keyword evidence="1" id="KW-1133">Transmembrane helix</keyword>
<name>A0ABR8AGM9_9CYAN</name>
<organism evidence="2 3">
    <name type="scientific">Calothrix parietina FACHB-288</name>
    <dbReference type="NCBI Taxonomy" id="2692896"/>
    <lineage>
        <taxon>Bacteria</taxon>
        <taxon>Bacillati</taxon>
        <taxon>Cyanobacteriota</taxon>
        <taxon>Cyanophyceae</taxon>
        <taxon>Nostocales</taxon>
        <taxon>Calotrichaceae</taxon>
        <taxon>Calothrix</taxon>
    </lineage>
</organism>
<keyword evidence="1" id="KW-0472">Membrane</keyword>
<dbReference type="RefSeq" id="WP_190548263.1">
    <property type="nucleotide sequence ID" value="NZ_CAWPNO010000089.1"/>
</dbReference>
<feature type="transmembrane region" description="Helical" evidence="1">
    <location>
        <begin position="6"/>
        <end position="29"/>
    </location>
</feature>
<protein>
    <recommendedName>
        <fullName evidence="4">ABC-2 type transporter</fullName>
    </recommendedName>
</protein>
<evidence type="ECO:0008006" key="4">
    <source>
        <dbReference type="Google" id="ProtNLM"/>
    </source>
</evidence>
<keyword evidence="3" id="KW-1185">Reference proteome</keyword>
<sequence>MTQALALISSLILGIIPFAILGLALGYLLHPKSADSILSLSLIIIPVACGSIQLPVPQIVQDLIAFSPFYHYRQLVLSAVNLNHDNQLFLHLLWLVWAWGAFSLFAAWSYQRDRTV</sequence>
<keyword evidence="1" id="KW-0812">Transmembrane</keyword>
<evidence type="ECO:0000313" key="3">
    <source>
        <dbReference type="Proteomes" id="UP000658514"/>
    </source>
</evidence>
<gene>
    <name evidence="2" type="ORF">H6G24_27535</name>
</gene>
<dbReference type="EMBL" id="JACJQH010000054">
    <property type="protein sequence ID" value="MBD2199191.1"/>
    <property type="molecule type" value="Genomic_DNA"/>
</dbReference>
<proteinExistence type="predicted"/>
<accession>A0ABR8AGM9</accession>
<feature type="transmembrane region" description="Helical" evidence="1">
    <location>
        <begin position="88"/>
        <end position="110"/>
    </location>
</feature>
<reference evidence="2 3" key="1">
    <citation type="journal article" date="2020" name="ISME J.">
        <title>Comparative genomics reveals insights into cyanobacterial evolution and habitat adaptation.</title>
        <authorList>
            <person name="Chen M.Y."/>
            <person name="Teng W.K."/>
            <person name="Zhao L."/>
            <person name="Hu C.X."/>
            <person name="Zhou Y.K."/>
            <person name="Han B.P."/>
            <person name="Song L.R."/>
            <person name="Shu W.S."/>
        </authorList>
    </citation>
    <scope>NUCLEOTIDE SEQUENCE [LARGE SCALE GENOMIC DNA]</scope>
    <source>
        <strain evidence="2 3">FACHB-288</strain>
    </source>
</reference>
<dbReference type="Proteomes" id="UP000658514">
    <property type="component" value="Unassembled WGS sequence"/>
</dbReference>